<accession>A0AAV7WNX4</accession>
<evidence type="ECO:0000256" key="1">
    <source>
        <dbReference type="SAM" id="MobiDB-lite"/>
    </source>
</evidence>
<organism evidence="2 3">
    <name type="scientific">Pleurodeles waltl</name>
    <name type="common">Iberian ribbed newt</name>
    <dbReference type="NCBI Taxonomy" id="8319"/>
    <lineage>
        <taxon>Eukaryota</taxon>
        <taxon>Metazoa</taxon>
        <taxon>Chordata</taxon>
        <taxon>Craniata</taxon>
        <taxon>Vertebrata</taxon>
        <taxon>Euteleostomi</taxon>
        <taxon>Amphibia</taxon>
        <taxon>Batrachia</taxon>
        <taxon>Caudata</taxon>
        <taxon>Salamandroidea</taxon>
        <taxon>Salamandridae</taxon>
        <taxon>Pleurodelinae</taxon>
        <taxon>Pleurodeles</taxon>
    </lineage>
</organism>
<sequence>MAARGPPVRLIPARDLYCWTKNPGMHRAWQPGTAFSWSGCNGGIPAPFSSPEGHDPSPPGLLDRLIHFTGLSSRGPRSRRLTAIKESQLLSPLQRGMS</sequence>
<comment type="caution">
    <text evidence="2">The sequence shown here is derived from an EMBL/GenBank/DDBJ whole genome shotgun (WGS) entry which is preliminary data.</text>
</comment>
<evidence type="ECO:0000313" key="2">
    <source>
        <dbReference type="EMBL" id="KAJ1214366.1"/>
    </source>
</evidence>
<dbReference type="Proteomes" id="UP001066276">
    <property type="component" value="Chromosome 1_1"/>
</dbReference>
<evidence type="ECO:0000313" key="3">
    <source>
        <dbReference type="Proteomes" id="UP001066276"/>
    </source>
</evidence>
<dbReference type="EMBL" id="JANPWB010000001">
    <property type="protein sequence ID" value="KAJ1214366.1"/>
    <property type="molecule type" value="Genomic_DNA"/>
</dbReference>
<keyword evidence="3" id="KW-1185">Reference proteome</keyword>
<feature type="region of interest" description="Disordered" evidence="1">
    <location>
        <begin position="79"/>
        <end position="98"/>
    </location>
</feature>
<reference evidence="2" key="1">
    <citation type="journal article" date="2022" name="bioRxiv">
        <title>Sequencing and chromosome-scale assembly of the giantPleurodeles waltlgenome.</title>
        <authorList>
            <person name="Brown T."/>
            <person name="Elewa A."/>
            <person name="Iarovenko S."/>
            <person name="Subramanian E."/>
            <person name="Araus A.J."/>
            <person name="Petzold A."/>
            <person name="Susuki M."/>
            <person name="Suzuki K.-i.T."/>
            <person name="Hayashi T."/>
            <person name="Toyoda A."/>
            <person name="Oliveira C."/>
            <person name="Osipova E."/>
            <person name="Leigh N.D."/>
            <person name="Simon A."/>
            <person name="Yun M.H."/>
        </authorList>
    </citation>
    <scope>NUCLEOTIDE SEQUENCE</scope>
    <source>
        <strain evidence="2">20211129_DDA</strain>
        <tissue evidence="2">Liver</tissue>
    </source>
</reference>
<proteinExistence type="predicted"/>
<name>A0AAV7WNX4_PLEWA</name>
<gene>
    <name evidence="2" type="ORF">NDU88_001985</name>
</gene>
<dbReference type="AlphaFoldDB" id="A0AAV7WNX4"/>
<protein>
    <submittedName>
        <fullName evidence="2">Uncharacterized protein</fullName>
    </submittedName>
</protein>